<keyword evidence="1" id="KW-1133">Transmembrane helix</keyword>
<dbReference type="PANTHER" id="PTHR30093">
    <property type="entry name" value="GENERAL SECRETION PATHWAY PROTEIN G"/>
    <property type="match status" value="1"/>
</dbReference>
<dbReference type="PROSITE" id="PS00409">
    <property type="entry name" value="PROKAR_NTER_METHYL"/>
    <property type="match status" value="1"/>
</dbReference>
<keyword evidence="1" id="KW-0472">Membrane</keyword>
<dbReference type="PANTHER" id="PTHR30093:SF2">
    <property type="entry name" value="TYPE II SECRETION SYSTEM PROTEIN H"/>
    <property type="match status" value="1"/>
</dbReference>
<keyword evidence="1" id="KW-0812">Transmembrane</keyword>
<evidence type="ECO:0000313" key="4">
    <source>
        <dbReference type="Proteomes" id="UP000464178"/>
    </source>
</evidence>
<sequence>MRRTHLPPRGFTLIELLVVIAIIAILIGLLLPAVQKVREAAARMKCQNNLKQLGLAFHNHESNYGYFPITTLQRSVGSPARTVNAYWGVQVLPFIEQDNVRKAYNFDLNNREQGNKDVVAIPITIMVCPSVPTQNRQTTIPGSSPAFTGAATDYAATVGVATAQYTNGFVTNANPNGTGIPPGIIGSGVNNPARFGDITDGTSNTVLIAEAGGRPENWVAGKVNSATTVTLGGWAEYNGFIVRGFMTDGTASTSSGGGGPCMVNCNNNLSLYAFHTGGANILYGDGSVRFLRSSVSATTVAALITRAGGEIVSEN</sequence>
<protein>
    <recommendedName>
        <fullName evidence="2">DUF1559 domain-containing protein</fullName>
    </recommendedName>
</protein>
<dbReference type="NCBIfam" id="TIGR04294">
    <property type="entry name" value="pre_pil_HX9DG"/>
    <property type="match status" value="1"/>
</dbReference>
<dbReference type="Gene3D" id="3.30.700.10">
    <property type="entry name" value="Glycoprotein, Type 4 Pilin"/>
    <property type="match status" value="1"/>
</dbReference>
<evidence type="ECO:0000313" key="3">
    <source>
        <dbReference type="EMBL" id="VTR97443.1"/>
    </source>
</evidence>
<evidence type="ECO:0000256" key="1">
    <source>
        <dbReference type="SAM" id="Phobius"/>
    </source>
</evidence>
<dbReference type="NCBIfam" id="TIGR02532">
    <property type="entry name" value="IV_pilin_GFxxxE"/>
    <property type="match status" value="1"/>
</dbReference>
<dbReference type="KEGG" id="gms:SOIL9_07150"/>
<accession>A0A6P2D933</accession>
<feature type="transmembrane region" description="Helical" evidence="1">
    <location>
        <begin position="12"/>
        <end position="34"/>
    </location>
</feature>
<dbReference type="Proteomes" id="UP000464178">
    <property type="component" value="Chromosome"/>
</dbReference>
<dbReference type="AlphaFoldDB" id="A0A6P2D933"/>
<reference evidence="3 4" key="1">
    <citation type="submission" date="2019-05" db="EMBL/GenBank/DDBJ databases">
        <authorList>
            <consortium name="Science for Life Laboratories"/>
        </authorList>
    </citation>
    <scope>NUCLEOTIDE SEQUENCE [LARGE SCALE GENOMIC DNA]</scope>
    <source>
        <strain evidence="3">Soil9</strain>
    </source>
</reference>
<evidence type="ECO:0000259" key="2">
    <source>
        <dbReference type="Pfam" id="PF07596"/>
    </source>
</evidence>
<feature type="domain" description="DUF1559" evidence="2">
    <location>
        <begin position="35"/>
        <end position="295"/>
    </location>
</feature>
<dbReference type="Pfam" id="PF07596">
    <property type="entry name" value="SBP_bac_10"/>
    <property type="match status" value="1"/>
</dbReference>
<dbReference type="EMBL" id="LR593886">
    <property type="protein sequence ID" value="VTR97443.1"/>
    <property type="molecule type" value="Genomic_DNA"/>
</dbReference>
<keyword evidence="4" id="KW-1185">Reference proteome</keyword>
<dbReference type="InterPro" id="IPR011453">
    <property type="entry name" value="DUF1559"/>
</dbReference>
<dbReference type="InterPro" id="IPR045584">
    <property type="entry name" value="Pilin-like"/>
</dbReference>
<organism evidence="3 4">
    <name type="scientific">Gemmata massiliana</name>
    <dbReference type="NCBI Taxonomy" id="1210884"/>
    <lineage>
        <taxon>Bacteria</taxon>
        <taxon>Pseudomonadati</taxon>
        <taxon>Planctomycetota</taxon>
        <taxon>Planctomycetia</taxon>
        <taxon>Gemmatales</taxon>
        <taxon>Gemmataceae</taxon>
        <taxon>Gemmata</taxon>
    </lineage>
</organism>
<dbReference type="RefSeq" id="WP_162671206.1">
    <property type="nucleotide sequence ID" value="NZ_LR593886.1"/>
</dbReference>
<gene>
    <name evidence="3" type="ORF">SOIL9_07150</name>
</gene>
<proteinExistence type="predicted"/>
<name>A0A6P2D933_9BACT</name>
<dbReference type="InterPro" id="IPR012902">
    <property type="entry name" value="N_methyl_site"/>
</dbReference>
<dbReference type="Pfam" id="PF07963">
    <property type="entry name" value="N_methyl"/>
    <property type="match status" value="1"/>
</dbReference>
<dbReference type="InterPro" id="IPR027558">
    <property type="entry name" value="Pre_pil_HX9DG_C"/>
</dbReference>
<dbReference type="SUPFAM" id="SSF54523">
    <property type="entry name" value="Pili subunits"/>
    <property type="match status" value="1"/>
</dbReference>